<comment type="caution">
    <text evidence="2">The sequence shown here is derived from an EMBL/GenBank/DDBJ whole genome shotgun (WGS) entry which is preliminary data.</text>
</comment>
<dbReference type="InterPro" id="IPR032710">
    <property type="entry name" value="NTF2-like_dom_sf"/>
</dbReference>
<dbReference type="Pfam" id="PF12680">
    <property type="entry name" value="SnoaL_2"/>
    <property type="match status" value="1"/>
</dbReference>
<evidence type="ECO:0000313" key="2">
    <source>
        <dbReference type="EMBL" id="POM23321.1"/>
    </source>
</evidence>
<dbReference type="InterPro" id="IPR037401">
    <property type="entry name" value="SnoaL-like"/>
</dbReference>
<accession>A0A2P4UE66</accession>
<dbReference type="RefSeq" id="WP_146059113.1">
    <property type="nucleotide sequence ID" value="NZ_MTBP01000003.1"/>
</dbReference>
<dbReference type="Gene3D" id="3.10.450.50">
    <property type="match status" value="1"/>
</dbReference>
<reference evidence="2 3" key="1">
    <citation type="journal article" date="2017" name="Chemistry">
        <title>Isolation, Biosynthesis and Chemical Modifications of Rubterolones A-F: Rare Tropolone Alkaloids from Actinomadura sp. 5-2.</title>
        <authorList>
            <person name="Guo H."/>
            <person name="Benndorf R."/>
            <person name="Leichnitz D."/>
            <person name="Klassen J.L."/>
            <person name="Vollmers J."/>
            <person name="Gorls H."/>
            <person name="Steinacker M."/>
            <person name="Weigel C."/>
            <person name="Dahse H.M."/>
            <person name="Kaster A.K."/>
            <person name="de Beer Z.W."/>
            <person name="Poulsen M."/>
            <person name="Beemelmanns C."/>
        </authorList>
    </citation>
    <scope>NUCLEOTIDE SEQUENCE [LARGE SCALE GENOMIC DNA]</scope>
    <source>
        <strain evidence="2 3">5-2</strain>
    </source>
</reference>
<dbReference type="AlphaFoldDB" id="A0A2P4UE66"/>
<dbReference type="EMBL" id="MTBP01000003">
    <property type="protein sequence ID" value="POM23321.1"/>
    <property type="molecule type" value="Genomic_DNA"/>
</dbReference>
<name>A0A2P4UE66_9ACTN</name>
<proteinExistence type="predicted"/>
<organism evidence="2 3">
    <name type="scientific">Actinomadura rubteroloni</name>
    <dbReference type="NCBI Taxonomy" id="1926885"/>
    <lineage>
        <taxon>Bacteria</taxon>
        <taxon>Bacillati</taxon>
        <taxon>Actinomycetota</taxon>
        <taxon>Actinomycetes</taxon>
        <taxon>Streptosporangiales</taxon>
        <taxon>Thermomonosporaceae</taxon>
        <taxon>Actinomadura</taxon>
    </lineage>
</organism>
<sequence>MKAAMAIPSDREKVFRAWAHSLCTNDLDGYLSCFAEDIYLEDLALESVVQSKEQLRTDVVKWFDAFHDEELTLEGYLEGSDGEIGTKWTLSATVVGHFPRLTENAVMGRRFTKRGLSVFTFSPDGLFQRETSYWSLNTIIRQIT</sequence>
<gene>
    <name evidence="2" type="ORF">BTM25_44740</name>
</gene>
<feature type="domain" description="SnoaL-like" evidence="1">
    <location>
        <begin position="16"/>
        <end position="127"/>
    </location>
</feature>
<dbReference type="SUPFAM" id="SSF54427">
    <property type="entry name" value="NTF2-like"/>
    <property type="match status" value="1"/>
</dbReference>
<protein>
    <recommendedName>
        <fullName evidence="1">SnoaL-like domain-containing protein</fullName>
    </recommendedName>
</protein>
<evidence type="ECO:0000313" key="3">
    <source>
        <dbReference type="Proteomes" id="UP000242367"/>
    </source>
</evidence>
<dbReference type="Proteomes" id="UP000242367">
    <property type="component" value="Unassembled WGS sequence"/>
</dbReference>
<keyword evidence="3" id="KW-1185">Reference proteome</keyword>
<evidence type="ECO:0000259" key="1">
    <source>
        <dbReference type="Pfam" id="PF12680"/>
    </source>
</evidence>